<dbReference type="AlphaFoldDB" id="A0A1M6HA30"/>
<dbReference type="SMART" id="SM00342">
    <property type="entry name" value="HTH_ARAC"/>
    <property type="match status" value="1"/>
</dbReference>
<dbReference type="GO" id="GO:0043565">
    <property type="term" value="F:sequence-specific DNA binding"/>
    <property type="evidence" value="ECO:0007669"/>
    <property type="project" value="InterPro"/>
</dbReference>
<keyword evidence="4" id="KW-0812">Transmembrane</keyword>
<dbReference type="InterPro" id="IPR020449">
    <property type="entry name" value="Tscrpt_reg_AraC-type_HTH"/>
</dbReference>
<dbReference type="PANTHER" id="PTHR43280">
    <property type="entry name" value="ARAC-FAMILY TRANSCRIPTIONAL REGULATOR"/>
    <property type="match status" value="1"/>
</dbReference>
<dbReference type="OrthoDB" id="9794370at2"/>
<dbReference type="PROSITE" id="PS01124">
    <property type="entry name" value="HTH_ARAC_FAMILY_2"/>
    <property type="match status" value="1"/>
</dbReference>
<keyword evidence="1" id="KW-0805">Transcription regulation</keyword>
<protein>
    <submittedName>
        <fullName evidence="6">AraC-type DNA-binding protein</fullName>
    </submittedName>
</protein>
<sequence length="747" mass="87349">MRTSRNNGDKIFSKIFLYFLIFIILTLSTTSYIFYKNFEKNEITNISSFIENNLNQVSYSANIMSDTVKLIALQVYFDPDISKALTESNVSWNDSNIACNRLRTYQSIEPYIKSIYLYNSFEKNFYTSIYTFPKMKEEEFFDKDIINVVSDLNGYKQRYPISRKYSEPDELVPNKVNESYVYTFILRSLPFKSVPSNSTVVINVSENWIKNLISKLDIDKGSDIFIINNEGKLAIGSDNKPMLTDISGENYVKKMIKDNKTSDYFITNVNGTKSVVTYVSSAELDWKFVKIIPYENIIGRIDTFKMRTLIFYFLILIVVLLIYLFMYKRYSKPIDELIKKLKQLQYYKQNNEYIVKQKYLKDLLAGKDVHEEEVKDNFSKYEIQLNTEKPFMLIGFKIDNYEKFTSLYDVNDRELIRFGIMNVCSEIFKTKFNTAEIDFSEDTVVLVANVNNSLGDNYQSVINDLITKTQIDVLSNIKISLTASVSSVGVSVNELSLLLSECLNTMNYRVIYGLQSVIYYDNIYTLENKEYEYPQEKERLLMEALNLGNMDEVVTKYNNFIKEILNFSYNSFSNSLLNLSYKCYNLLISRAKQNKQWGKKYNYKKIIFKLEKAERLENINAMFMELFEQIMEIQQQKEDSRHDDLVESIIDIINKNYGDNDLCTKTIADKMNMSSVYLGSLFKKITTKSISQYICDVRLQNAKKALMETEKPINTISKEVGFSESSYFYKVFKKAYGETPSQYRSNN</sequence>
<accession>A0A1M6HA30</accession>
<dbReference type="Pfam" id="PF12833">
    <property type="entry name" value="HTH_18"/>
    <property type="match status" value="1"/>
</dbReference>
<dbReference type="EMBL" id="FQZO01000003">
    <property type="protein sequence ID" value="SHJ19055.1"/>
    <property type="molecule type" value="Genomic_DNA"/>
</dbReference>
<reference evidence="6 7" key="1">
    <citation type="submission" date="2016-11" db="EMBL/GenBank/DDBJ databases">
        <authorList>
            <person name="Jaros S."/>
            <person name="Januszkiewicz K."/>
            <person name="Wedrychowicz H."/>
        </authorList>
    </citation>
    <scope>NUCLEOTIDE SEQUENCE [LARGE SCALE GENOMIC DNA]</scope>
    <source>
        <strain evidence="6 7">DSM 21864</strain>
    </source>
</reference>
<keyword evidence="4" id="KW-0472">Membrane</keyword>
<dbReference type="Gene3D" id="3.30.450.20">
    <property type="entry name" value="PAS domain"/>
    <property type="match status" value="1"/>
</dbReference>
<dbReference type="PANTHER" id="PTHR43280:SF34">
    <property type="entry name" value="ARAC-FAMILY TRANSCRIPTIONAL REGULATOR"/>
    <property type="match status" value="1"/>
</dbReference>
<feature type="transmembrane region" description="Helical" evidence="4">
    <location>
        <begin position="309"/>
        <end position="327"/>
    </location>
</feature>
<dbReference type="PRINTS" id="PR00032">
    <property type="entry name" value="HTHARAC"/>
</dbReference>
<dbReference type="InterPro" id="IPR009057">
    <property type="entry name" value="Homeodomain-like_sf"/>
</dbReference>
<dbReference type="GO" id="GO:0003700">
    <property type="term" value="F:DNA-binding transcription factor activity"/>
    <property type="evidence" value="ECO:0007669"/>
    <property type="project" value="InterPro"/>
</dbReference>
<feature type="transmembrane region" description="Helical" evidence="4">
    <location>
        <begin position="15"/>
        <end position="35"/>
    </location>
</feature>
<evidence type="ECO:0000259" key="5">
    <source>
        <dbReference type="PROSITE" id="PS01124"/>
    </source>
</evidence>
<evidence type="ECO:0000313" key="6">
    <source>
        <dbReference type="EMBL" id="SHJ19055.1"/>
    </source>
</evidence>
<name>A0A1M6HA30_9CLOT</name>
<dbReference type="RefSeq" id="WP_073006854.1">
    <property type="nucleotide sequence ID" value="NZ_FQZO01000003.1"/>
</dbReference>
<dbReference type="STRING" id="1121298.SAMN05444401_2439"/>
<gene>
    <name evidence="6" type="ORF">SAMN05444401_2439</name>
</gene>
<keyword evidence="7" id="KW-1185">Reference proteome</keyword>
<keyword evidence="4" id="KW-1133">Transmembrane helix</keyword>
<keyword evidence="3" id="KW-0804">Transcription</keyword>
<dbReference type="InterPro" id="IPR018060">
    <property type="entry name" value="HTH_AraC"/>
</dbReference>
<feature type="domain" description="HTH araC/xylS-type" evidence="5">
    <location>
        <begin position="647"/>
        <end position="746"/>
    </location>
</feature>
<proteinExistence type="predicted"/>
<evidence type="ECO:0000313" key="7">
    <source>
        <dbReference type="Proteomes" id="UP000184080"/>
    </source>
</evidence>
<keyword evidence="2 6" id="KW-0238">DNA-binding</keyword>
<dbReference type="Proteomes" id="UP000184080">
    <property type="component" value="Unassembled WGS sequence"/>
</dbReference>
<evidence type="ECO:0000256" key="4">
    <source>
        <dbReference type="SAM" id="Phobius"/>
    </source>
</evidence>
<evidence type="ECO:0000256" key="1">
    <source>
        <dbReference type="ARBA" id="ARBA00023015"/>
    </source>
</evidence>
<evidence type="ECO:0000256" key="2">
    <source>
        <dbReference type="ARBA" id="ARBA00023125"/>
    </source>
</evidence>
<organism evidence="6 7">
    <name type="scientific">Clostridium amylolyticum</name>
    <dbReference type="NCBI Taxonomy" id="1121298"/>
    <lineage>
        <taxon>Bacteria</taxon>
        <taxon>Bacillati</taxon>
        <taxon>Bacillota</taxon>
        <taxon>Clostridia</taxon>
        <taxon>Eubacteriales</taxon>
        <taxon>Clostridiaceae</taxon>
        <taxon>Clostridium</taxon>
    </lineage>
</organism>
<evidence type="ECO:0000256" key="3">
    <source>
        <dbReference type="ARBA" id="ARBA00023163"/>
    </source>
</evidence>
<dbReference type="SUPFAM" id="SSF46689">
    <property type="entry name" value="Homeodomain-like"/>
    <property type="match status" value="1"/>
</dbReference>
<dbReference type="Gene3D" id="1.10.10.60">
    <property type="entry name" value="Homeodomain-like"/>
    <property type="match status" value="2"/>
</dbReference>